<evidence type="ECO:0000256" key="2">
    <source>
        <dbReference type="SAM" id="SignalP"/>
    </source>
</evidence>
<feature type="transmembrane region" description="Helical" evidence="1">
    <location>
        <begin position="798"/>
        <end position="815"/>
    </location>
</feature>
<feature type="transmembrane region" description="Helical" evidence="1">
    <location>
        <begin position="213"/>
        <end position="236"/>
    </location>
</feature>
<feature type="transmembrane region" description="Helical" evidence="1">
    <location>
        <begin position="497"/>
        <end position="525"/>
    </location>
</feature>
<keyword evidence="1" id="KW-0812">Transmembrane</keyword>
<evidence type="ECO:0000256" key="1">
    <source>
        <dbReference type="SAM" id="Phobius"/>
    </source>
</evidence>
<keyword evidence="1" id="KW-1133">Transmembrane helix</keyword>
<organism evidence="3 4">
    <name type="scientific">Lymnaea stagnalis</name>
    <name type="common">Great pond snail</name>
    <name type="synonym">Helix stagnalis</name>
    <dbReference type="NCBI Taxonomy" id="6523"/>
    <lineage>
        <taxon>Eukaryota</taxon>
        <taxon>Metazoa</taxon>
        <taxon>Spiralia</taxon>
        <taxon>Lophotrochozoa</taxon>
        <taxon>Mollusca</taxon>
        <taxon>Gastropoda</taxon>
        <taxon>Heterobranchia</taxon>
        <taxon>Euthyneura</taxon>
        <taxon>Panpulmonata</taxon>
        <taxon>Hygrophila</taxon>
        <taxon>Lymnaeoidea</taxon>
        <taxon>Lymnaeidae</taxon>
        <taxon>Lymnaea</taxon>
    </lineage>
</organism>
<reference evidence="3 4" key="1">
    <citation type="submission" date="2024-04" db="EMBL/GenBank/DDBJ databases">
        <authorList>
            <consortium name="Genoscope - CEA"/>
            <person name="William W."/>
        </authorList>
    </citation>
    <scope>NUCLEOTIDE SEQUENCE [LARGE SCALE GENOMIC DNA]</scope>
</reference>
<feature type="transmembrane region" description="Helical" evidence="1">
    <location>
        <begin position="588"/>
        <end position="610"/>
    </location>
</feature>
<keyword evidence="1" id="KW-0472">Membrane</keyword>
<dbReference type="Proteomes" id="UP001497497">
    <property type="component" value="Unassembled WGS sequence"/>
</dbReference>
<proteinExistence type="predicted"/>
<dbReference type="AlphaFoldDB" id="A0AAV2HW29"/>
<accession>A0AAV2HW29</accession>
<protein>
    <submittedName>
        <fullName evidence="3">Uncharacterized protein</fullName>
    </submittedName>
</protein>
<feature type="transmembrane region" description="Helical" evidence="1">
    <location>
        <begin position="379"/>
        <end position="403"/>
    </location>
</feature>
<evidence type="ECO:0000313" key="4">
    <source>
        <dbReference type="Proteomes" id="UP001497497"/>
    </source>
</evidence>
<gene>
    <name evidence="3" type="ORF">GSLYS_00010216001</name>
</gene>
<name>A0AAV2HW29_LYMST</name>
<feature type="signal peptide" evidence="2">
    <location>
        <begin position="1"/>
        <end position="29"/>
    </location>
</feature>
<feature type="chain" id="PRO_5043920651" evidence="2">
    <location>
        <begin position="30"/>
        <end position="992"/>
    </location>
</feature>
<sequence length="992" mass="113135">MVRVRSVLTTSGGMLRKVILLLLVTLARTQNGADTASTKPGPACWLETSSGYREQFAMYIKEGTKLLEMTIVLNGHPPDMLDIASKKMYRPYSWIRSTGRQGRSLLMLDETHRYLSLSTLAIGVESMHVNLTDHPPRCLRGKEEVEILKILRESFLRNLEPPEKNDEKSLGLEDHICNIEIVQAGDIAEFPYTCCRKDADGTITCEAMSKDGWIQFLLALIIIIKVVVILCSPLFVPETMYRMKFVAAPYIYHVPGPPLSLKILVTENPEQYGPDNRSKKIRLSKLQNMEYFKTMVATTRWTPDRIYEVKVQDVKLSVKSRRLLNQDNVPVTIIKLIYNNFIRCRLRHLESLKECCSTNILGRFNPGLKIITWFQCMKIFASFVILIMIAIPWIIRIITYYVYEEPLVLSKVKAAGRLGLALGFPTNIVPYLSPVHGLFIIIYVLLIVDSLFFGVVSRSMKRKLKTVFRQCLRDMRERPRVVIVSWMTSIVVKPFRVFGVVGIVFFIPYLIVLLIVTIPICLFYIFPTINLSVRLIFQFFIFICPTSFKEKCEGCFSKLAPLKSGLQIHKVTANETFRKRHHYTGRGLALQLVSIFMCLISFWSITFLLMEICSYFVELFVYTFMGIIINAGVTLQYVSVILLVLLYCKNIFSKVHEVYKEYHKVIHKLLMDIKKDDITEVAKREATDQENTVFRVVGDMATNKANVTDPRVQVKNCQPYWATTGMLLFLDQHDTPYTPEKFFHETIDLNYYQCPGPIYKNVWLAVLQFLQIVLFLMFVFVVVMAFGDAYKVSTTNQLLATVVTGVVPFMFSVFFKDRTEGETLDTSSVQFQTEFHKSINNFSQSWPVYDIVPTDVKEWDGLAGLVVGSEGSTDGNANRNKTSTLGCGSELDEADAERNSLMLNMSSSSEDGDYETVKDETSTKVTVVDMNDDEFALVDIIVDISTPKTRKVSPLIVRGFEKGSVSMLDRTGRVESLKPNMSLYSEERAIDV</sequence>
<feature type="transmembrane region" description="Helical" evidence="1">
    <location>
        <begin position="762"/>
        <end position="786"/>
    </location>
</feature>
<dbReference type="EMBL" id="CAXITT010000226">
    <property type="protein sequence ID" value="CAL1536303.1"/>
    <property type="molecule type" value="Genomic_DNA"/>
</dbReference>
<evidence type="ECO:0000313" key="3">
    <source>
        <dbReference type="EMBL" id="CAL1536303.1"/>
    </source>
</evidence>
<keyword evidence="2" id="KW-0732">Signal</keyword>
<feature type="transmembrane region" description="Helical" evidence="1">
    <location>
        <begin position="435"/>
        <end position="456"/>
    </location>
</feature>
<keyword evidence="4" id="KW-1185">Reference proteome</keyword>
<comment type="caution">
    <text evidence="3">The sequence shown here is derived from an EMBL/GenBank/DDBJ whole genome shotgun (WGS) entry which is preliminary data.</text>
</comment>
<feature type="transmembrane region" description="Helical" evidence="1">
    <location>
        <begin position="622"/>
        <end position="647"/>
    </location>
</feature>